<name>A0A1Y4L8W6_9FIRM</name>
<evidence type="ECO:0000313" key="6">
    <source>
        <dbReference type="Proteomes" id="UP000195897"/>
    </source>
</evidence>
<dbReference type="PIRSF" id="PIRSF015582">
    <property type="entry name" value="Cit_lyase_B"/>
    <property type="match status" value="1"/>
</dbReference>
<dbReference type="AlphaFoldDB" id="A0A1Y4L8W6"/>
<accession>A0A1Y4L8W6</accession>
<keyword evidence="2 4" id="KW-0479">Metal-binding</keyword>
<evidence type="ECO:0000256" key="2">
    <source>
        <dbReference type="ARBA" id="ARBA00022723"/>
    </source>
</evidence>
<reference evidence="6" key="1">
    <citation type="submission" date="2017-04" db="EMBL/GenBank/DDBJ databases">
        <title>Function of individual gut microbiota members based on whole genome sequencing of pure cultures obtained from chicken caecum.</title>
        <authorList>
            <person name="Medvecky M."/>
            <person name="Cejkova D."/>
            <person name="Polansky O."/>
            <person name="Karasova D."/>
            <person name="Kubasova T."/>
            <person name="Cizek A."/>
            <person name="Rychlik I."/>
        </authorList>
    </citation>
    <scope>NUCLEOTIDE SEQUENCE [LARGE SCALE GENOMIC DNA]</scope>
    <source>
        <strain evidence="6">An180</strain>
    </source>
</reference>
<dbReference type="InterPro" id="IPR040442">
    <property type="entry name" value="Pyrv_kinase-like_dom_sf"/>
</dbReference>
<comment type="cofactor">
    <cofactor evidence="1">
        <name>Mg(2+)</name>
        <dbReference type="ChEBI" id="CHEBI:18420"/>
    </cofactor>
</comment>
<dbReference type="SUPFAM" id="SSF51621">
    <property type="entry name" value="Phosphoenolpyruvate/pyruvate domain"/>
    <property type="match status" value="1"/>
</dbReference>
<dbReference type="InterPro" id="IPR039480">
    <property type="entry name" value="C-C_Bond_Lyase-like"/>
</dbReference>
<protein>
    <recommendedName>
        <fullName evidence="7">ATP/GTP-binding protein</fullName>
    </recommendedName>
</protein>
<dbReference type="Proteomes" id="UP000195897">
    <property type="component" value="Unassembled WGS sequence"/>
</dbReference>
<dbReference type="GO" id="GO:0006107">
    <property type="term" value="P:oxaloacetate metabolic process"/>
    <property type="evidence" value="ECO:0007669"/>
    <property type="project" value="TreeGrafter"/>
</dbReference>
<dbReference type="InterPro" id="IPR011206">
    <property type="entry name" value="Citrate_lyase_beta/mcl1/mcl2"/>
</dbReference>
<gene>
    <name evidence="5" type="ORF">B5F17_11220</name>
</gene>
<evidence type="ECO:0008006" key="7">
    <source>
        <dbReference type="Google" id="ProtNLM"/>
    </source>
</evidence>
<organism evidence="5 6">
    <name type="scientific">Butyricicoccus pullicaecorum</name>
    <dbReference type="NCBI Taxonomy" id="501571"/>
    <lineage>
        <taxon>Bacteria</taxon>
        <taxon>Bacillati</taxon>
        <taxon>Bacillota</taxon>
        <taxon>Clostridia</taxon>
        <taxon>Eubacteriales</taxon>
        <taxon>Butyricicoccaceae</taxon>
        <taxon>Butyricicoccus</taxon>
    </lineage>
</organism>
<proteinExistence type="predicted"/>
<dbReference type="GO" id="GO:0000287">
    <property type="term" value="F:magnesium ion binding"/>
    <property type="evidence" value="ECO:0007669"/>
    <property type="project" value="TreeGrafter"/>
</dbReference>
<feature type="binding site" evidence="4">
    <location>
        <position position="174"/>
    </location>
    <ligand>
        <name>Mg(2+)</name>
        <dbReference type="ChEBI" id="CHEBI:18420"/>
    </ligand>
</feature>
<dbReference type="PANTHER" id="PTHR32308">
    <property type="entry name" value="LYASE BETA SUBUNIT, PUTATIVE (AFU_ORTHOLOGUE AFUA_4G13030)-RELATED"/>
    <property type="match status" value="1"/>
</dbReference>
<dbReference type="Gene3D" id="3.20.20.60">
    <property type="entry name" value="Phosphoenolpyruvate-binding domains"/>
    <property type="match status" value="1"/>
</dbReference>
<sequence length="316" mass="35152">MKISPYAVGALLYAPANQENLARRVIQGQMDAPYSLALCLEDSISDCAVPEAEARAVQTLDEIARADEDVYRPLLFIRVRHPDQIPALWTRLGAGREILTGFIAPKFTQTNGPAYLAAVRQISEQSGRPVYLMPTLESSDLAEPDLRPECLRRLKTLLDANRDLVLNVRVGGNDFCDVFGVRRARHQTIYEIGCVERILTDILSCFSRDYVVSGPVWEYFDAPEGLNGLARELERDLLAGFVGKTVIHPNQIVVVQNGLRVSKADADDARRILGMADNDRVLVEKSADGGRMNEYKTHTRWARKICALAAIYGVKP</sequence>
<dbReference type="InterPro" id="IPR015813">
    <property type="entry name" value="Pyrv/PenolPyrv_kinase-like_dom"/>
</dbReference>
<keyword evidence="3 4" id="KW-0460">Magnesium</keyword>
<evidence type="ECO:0000256" key="4">
    <source>
        <dbReference type="PIRSR" id="PIRSR015582-2"/>
    </source>
</evidence>
<comment type="caution">
    <text evidence="5">The sequence shown here is derived from an EMBL/GenBank/DDBJ whole genome shotgun (WGS) entry which is preliminary data.</text>
</comment>
<dbReference type="GO" id="GO:0003824">
    <property type="term" value="F:catalytic activity"/>
    <property type="evidence" value="ECO:0007669"/>
    <property type="project" value="InterPro"/>
</dbReference>
<evidence type="ECO:0000256" key="3">
    <source>
        <dbReference type="ARBA" id="ARBA00022842"/>
    </source>
</evidence>
<evidence type="ECO:0000313" key="5">
    <source>
        <dbReference type="EMBL" id="OUP51929.1"/>
    </source>
</evidence>
<dbReference type="EMBL" id="NFKK01000015">
    <property type="protein sequence ID" value="OUP51929.1"/>
    <property type="molecule type" value="Genomic_DNA"/>
</dbReference>
<dbReference type="PANTHER" id="PTHR32308:SF10">
    <property type="entry name" value="CITRATE LYASE SUBUNIT BETA"/>
    <property type="match status" value="1"/>
</dbReference>
<dbReference type="Pfam" id="PF15617">
    <property type="entry name" value="C-C_Bond_Lyase"/>
    <property type="match status" value="1"/>
</dbReference>
<evidence type="ECO:0000256" key="1">
    <source>
        <dbReference type="ARBA" id="ARBA00001946"/>
    </source>
</evidence>
<dbReference type="RefSeq" id="WP_087373905.1">
    <property type="nucleotide sequence ID" value="NZ_NFKK01000015.1"/>
</dbReference>